<proteinExistence type="predicted"/>
<evidence type="ECO:0000313" key="1">
    <source>
        <dbReference type="EMBL" id="KRT80154.1"/>
    </source>
</evidence>
<dbReference type="Gene3D" id="3.80.10.10">
    <property type="entry name" value="Ribonuclease Inhibitor"/>
    <property type="match status" value="1"/>
</dbReference>
<protein>
    <submittedName>
        <fullName evidence="1">Uncharacterized protein</fullName>
    </submittedName>
</protein>
<reference evidence="1 2" key="1">
    <citation type="submission" date="2015-09" db="EMBL/GenBank/DDBJ databases">
        <title>Draft genome of the scarab beetle Oryctes borbonicus.</title>
        <authorList>
            <person name="Meyer J.M."/>
            <person name="Markov G.V."/>
            <person name="Baskaran P."/>
            <person name="Herrmann M."/>
            <person name="Sommer R.J."/>
            <person name="Roedelsperger C."/>
        </authorList>
    </citation>
    <scope>NUCLEOTIDE SEQUENCE [LARGE SCALE GENOMIC DNA]</scope>
    <source>
        <strain evidence="1">OB123</strain>
        <tissue evidence="1">Whole animal</tissue>
    </source>
</reference>
<dbReference type="GO" id="GO:0019005">
    <property type="term" value="C:SCF ubiquitin ligase complex"/>
    <property type="evidence" value="ECO:0007669"/>
    <property type="project" value="TreeGrafter"/>
</dbReference>
<comment type="caution">
    <text evidence="1">The sequence shown here is derived from an EMBL/GenBank/DDBJ whole genome shotgun (WGS) entry which is preliminary data.</text>
</comment>
<dbReference type="SUPFAM" id="SSF52047">
    <property type="entry name" value="RNI-like"/>
    <property type="match status" value="1"/>
</dbReference>
<evidence type="ECO:0000313" key="2">
    <source>
        <dbReference type="Proteomes" id="UP000051574"/>
    </source>
</evidence>
<dbReference type="OrthoDB" id="2153609at2759"/>
<sequence length="283" mass="32552">MDAKLLENYISKVRCPRHLSIQYKFFDNEMGNEEDYSEFDSHIVRYINQCGSFLTSIHFESCRNDEILSLIVECPNLTAITLNRSKGNFESLLTLRNLEKIQLLTCVFPKQILQEILQNNKQLKSISSENSNLNANEICESLAQYNPHIEEVHMDEKRRVRAKGIKALSRCPKLRTLELVGGAFHCDPEDSLQHLAAGCPILERLTLYGWKDVNDASLMPILHSCTQLKSLDLRGINITIKSCREAALSLPFLKTLDVYKCHRIKKAEILKLQKEFKEIRITN</sequence>
<keyword evidence="2" id="KW-1185">Reference proteome</keyword>
<accession>A0A0T6AYM2</accession>
<dbReference type="GO" id="GO:0031146">
    <property type="term" value="P:SCF-dependent proteasomal ubiquitin-dependent protein catabolic process"/>
    <property type="evidence" value="ECO:0007669"/>
    <property type="project" value="TreeGrafter"/>
</dbReference>
<dbReference type="EMBL" id="LJIG01022517">
    <property type="protein sequence ID" value="KRT80154.1"/>
    <property type="molecule type" value="Genomic_DNA"/>
</dbReference>
<gene>
    <name evidence="1" type="ORF">AMK59_7574</name>
</gene>
<name>A0A0T6AYM2_9SCAR</name>
<dbReference type="AlphaFoldDB" id="A0A0T6AYM2"/>
<dbReference type="PANTHER" id="PTHR13318">
    <property type="entry name" value="PARTNER OF PAIRED, ISOFORM B-RELATED"/>
    <property type="match status" value="1"/>
</dbReference>
<dbReference type="Proteomes" id="UP000051574">
    <property type="component" value="Unassembled WGS sequence"/>
</dbReference>
<dbReference type="PANTHER" id="PTHR13318:SF190">
    <property type="entry name" value="PARTNER OF PAIRED, ISOFORM B"/>
    <property type="match status" value="1"/>
</dbReference>
<dbReference type="InterPro" id="IPR032675">
    <property type="entry name" value="LRR_dom_sf"/>
</dbReference>
<organism evidence="1 2">
    <name type="scientific">Oryctes borbonicus</name>
    <dbReference type="NCBI Taxonomy" id="1629725"/>
    <lineage>
        <taxon>Eukaryota</taxon>
        <taxon>Metazoa</taxon>
        <taxon>Ecdysozoa</taxon>
        <taxon>Arthropoda</taxon>
        <taxon>Hexapoda</taxon>
        <taxon>Insecta</taxon>
        <taxon>Pterygota</taxon>
        <taxon>Neoptera</taxon>
        <taxon>Endopterygota</taxon>
        <taxon>Coleoptera</taxon>
        <taxon>Polyphaga</taxon>
        <taxon>Scarabaeiformia</taxon>
        <taxon>Scarabaeidae</taxon>
        <taxon>Dynastinae</taxon>
        <taxon>Oryctes</taxon>
    </lineage>
</organism>